<dbReference type="InterPro" id="IPR005722">
    <property type="entry name" value="ATP_synth_F1_bsu"/>
</dbReference>
<comment type="subcellular location">
    <subcellularLocation>
        <location evidence="13">Cell membrane</location>
        <topology evidence="13">Peripheral membrane protein</topology>
    </subcellularLocation>
    <subcellularLocation>
        <location evidence="1">Membrane</location>
        <topology evidence="1">Peripheral membrane protein</topology>
    </subcellularLocation>
</comment>
<evidence type="ECO:0000256" key="5">
    <source>
        <dbReference type="ARBA" id="ARBA00022781"/>
    </source>
</evidence>
<evidence type="ECO:0000256" key="13">
    <source>
        <dbReference type="HAMAP-Rule" id="MF_01347"/>
    </source>
</evidence>
<keyword evidence="3 13" id="KW-1003">Cell membrane</keyword>
<dbReference type="InterPro" id="IPR004100">
    <property type="entry name" value="ATPase_F1/V1/A1_a/bsu_N"/>
</dbReference>
<dbReference type="CDD" id="cd18115">
    <property type="entry name" value="ATP-synt_F1_beta_N"/>
    <property type="match status" value="1"/>
</dbReference>
<dbReference type="HAMAP" id="MF_01347">
    <property type="entry name" value="ATP_synth_beta_bact"/>
    <property type="match status" value="1"/>
</dbReference>
<dbReference type="InterPro" id="IPR000194">
    <property type="entry name" value="ATPase_F1/V1/A1_a/bsu_nucl-bd"/>
</dbReference>
<accession>A0A450YVT6</accession>
<dbReference type="CDD" id="cd01133">
    <property type="entry name" value="F1-ATPase_beta_CD"/>
    <property type="match status" value="1"/>
</dbReference>
<dbReference type="Gene3D" id="2.40.10.170">
    <property type="match status" value="1"/>
</dbReference>
<dbReference type="SMART" id="SM00382">
    <property type="entry name" value="AAA"/>
    <property type="match status" value="1"/>
</dbReference>
<dbReference type="EMBL" id="CAADFT010000052">
    <property type="protein sequence ID" value="VFK45642.1"/>
    <property type="molecule type" value="Genomic_DNA"/>
</dbReference>
<keyword evidence="9 13" id="KW-0472">Membrane</keyword>
<evidence type="ECO:0000256" key="6">
    <source>
        <dbReference type="ARBA" id="ARBA00022840"/>
    </source>
</evidence>
<dbReference type="EC" id="7.1.2.2" evidence="13"/>
<evidence type="ECO:0000256" key="8">
    <source>
        <dbReference type="ARBA" id="ARBA00023065"/>
    </source>
</evidence>
<gene>
    <name evidence="13" type="primary">atpD</name>
    <name evidence="15" type="ORF">BECKTC1821E_GA0114239_105210</name>
</gene>
<proteinExistence type="inferred from homology"/>
<organism evidence="15">
    <name type="scientific">Candidatus Kentrum sp. TC</name>
    <dbReference type="NCBI Taxonomy" id="2126339"/>
    <lineage>
        <taxon>Bacteria</taxon>
        <taxon>Pseudomonadati</taxon>
        <taxon>Pseudomonadota</taxon>
        <taxon>Gammaproteobacteria</taxon>
        <taxon>Candidatus Kentrum</taxon>
    </lineage>
</organism>
<keyword evidence="6 13" id="KW-0067">ATP-binding</keyword>
<evidence type="ECO:0000259" key="14">
    <source>
        <dbReference type="SMART" id="SM00382"/>
    </source>
</evidence>
<dbReference type="PROSITE" id="PS00152">
    <property type="entry name" value="ATPASE_ALPHA_BETA"/>
    <property type="match status" value="1"/>
</dbReference>
<name>A0A450YVT6_9GAMM</name>
<dbReference type="PANTHER" id="PTHR15184:SF71">
    <property type="entry name" value="ATP SYNTHASE SUBUNIT BETA, MITOCHONDRIAL"/>
    <property type="match status" value="1"/>
</dbReference>
<dbReference type="SUPFAM" id="SSF50615">
    <property type="entry name" value="N-terminal domain of alpha and beta subunits of F1 ATP synthase"/>
    <property type="match status" value="1"/>
</dbReference>
<keyword evidence="8 13" id="KW-0406">Ion transport</keyword>
<dbReference type="GO" id="GO:0005524">
    <property type="term" value="F:ATP binding"/>
    <property type="evidence" value="ECO:0007669"/>
    <property type="project" value="UniProtKB-UniRule"/>
</dbReference>
<dbReference type="AlphaFoldDB" id="A0A450YVT6"/>
<keyword evidence="11 13" id="KW-0066">ATP synthesis</keyword>
<dbReference type="GO" id="GO:0046933">
    <property type="term" value="F:proton-transporting ATP synthase activity, rotational mechanism"/>
    <property type="evidence" value="ECO:0007669"/>
    <property type="project" value="UniProtKB-UniRule"/>
</dbReference>
<comment type="function">
    <text evidence="13">Produces ATP from ADP in the presence of a proton gradient across the membrane. The catalytic sites are hosted primarily by the beta subunits.</text>
</comment>
<reference evidence="15" key="1">
    <citation type="submission" date="2019-02" db="EMBL/GenBank/DDBJ databases">
        <authorList>
            <person name="Gruber-Vodicka R. H."/>
            <person name="Seah K. B. B."/>
        </authorList>
    </citation>
    <scope>NUCLEOTIDE SEQUENCE</scope>
    <source>
        <strain evidence="15">BECK_BZ125</strain>
    </source>
</reference>
<dbReference type="FunFam" id="3.40.50.300:FF:000004">
    <property type="entry name" value="ATP synthase subunit beta"/>
    <property type="match status" value="1"/>
</dbReference>
<dbReference type="InterPro" id="IPR020003">
    <property type="entry name" value="ATPase_a/bsu_AS"/>
</dbReference>
<keyword evidence="5 13" id="KW-0375">Hydrogen ion transport</keyword>
<dbReference type="InterPro" id="IPR003593">
    <property type="entry name" value="AAA+_ATPase"/>
</dbReference>
<keyword evidence="2 13" id="KW-0813">Transport</keyword>
<dbReference type="SUPFAM" id="SSF52540">
    <property type="entry name" value="P-loop containing nucleoside triphosphate hydrolases"/>
    <property type="match status" value="1"/>
</dbReference>
<dbReference type="Gene3D" id="3.40.50.300">
    <property type="entry name" value="P-loop containing nucleotide triphosphate hydrolases"/>
    <property type="match status" value="1"/>
</dbReference>
<dbReference type="Gene3D" id="1.10.1140.10">
    <property type="entry name" value="Bovine Mitochondrial F1-atpase, Atp Synthase Beta Chain, Chain D, domain 3"/>
    <property type="match status" value="1"/>
</dbReference>
<evidence type="ECO:0000313" key="15">
    <source>
        <dbReference type="EMBL" id="VFK45642.1"/>
    </source>
</evidence>
<dbReference type="PANTHER" id="PTHR15184">
    <property type="entry name" value="ATP SYNTHASE"/>
    <property type="match status" value="1"/>
</dbReference>
<keyword evidence="7 13" id="KW-1278">Translocase</keyword>
<sequence>MMSTGQVVEIIGAVVDVVFPRDAVPKVYDALRIDVDSDLMLEVQQQVGDGVVRTIAMGSTDGMRRGLSVSNTGAPISVPVGAETLGRIMNVLGEPVDGKGPVNAEENWPIHRKAPAYIDQAASVEILETGVKVIDLICPFNKGGKVGLFGGAGVGKTVMLMELIRNIAAEHSGYSVFAGVGERTREGNDFYHEMKESGVIDQVALVYGQMNEPPGNRLRVALTGLTMAEFFRDEGRDVLLFIDNIYRYTLAGTEVSALLGRMPSAVGYQPTLAEEMGALQERITSTKTGSITSIQAVYVPADDLTDPSPATTFAHLDATIVLSRQIAELGIYPAVDPLDSTSRQLDPLVVGTEHYKVARDVQGILQRYKELSDIIAILGMDELSDEDKLLVSRARKVQRFLSQPFFVAEVFTGSPGKYVSLKDTIAGFQAIVEGEMDNLPEQAFYMVGSIDEAQEKAKTL</sequence>
<evidence type="ECO:0000256" key="1">
    <source>
        <dbReference type="ARBA" id="ARBA00004170"/>
    </source>
</evidence>
<dbReference type="Pfam" id="PF00006">
    <property type="entry name" value="ATP-synt_ab"/>
    <property type="match status" value="1"/>
</dbReference>
<comment type="similarity">
    <text evidence="12">Belongs to the ATPase alpha/beta chains family. T3SS ATPase subfamily.</text>
</comment>
<dbReference type="NCBIfam" id="TIGR01039">
    <property type="entry name" value="atpD"/>
    <property type="match status" value="1"/>
</dbReference>
<dbReference type="InterPro" id="IPR050053">
    <property type="entry name" value="ATPase_alpha/beta_chains"/>
</dbReference>
<dbReference type="InterPro" id="IPR055190">
    <property type="entry name" value="ATP-synt_VA_C"/>
</dbReference>
<evidence type="ECO:0000256" key="10">
    <source>
        <dbReference type="ARBA" id="ARBA00023196"/>
    </source>
</evidence>
<evidence type="ECO:0000256" key="4">
    <source>
        <dbReference type="ARBA" id="ARBA00022741"/>
    </source>
</evidence>
<evidence type="ECO:0000256" key="3">
    <source>
        <dbReference type="ARBA" id="ARBA00022475"/>
    </source>
</evidence>
<keyword evidence="4 13" id="KW-0547">Nucleotide-binding</keyword>
<feature type="binding site" evidence="13">
    <location>
        <begin position="150"/>
        <end position="157"/>
    </location>
    <ligand>
        <name>ATP</name>
        <dbReference type="ChEBI" id="CHEBI:30616"/>
    </ligand>
</feature>
<evidence type="ECO:0000256" key="11">
    <source>
        <dbReference type="ARBA" id="ARBA00023310"/>
    </source>
</evidence>
<keyword evidence="10 13" id="KW-0139">CF(1)</keyword>
<dbReference type="CDD" id="cd18110">
    <property type="entry name" value="ATP-synt_F1_beta_C"/>
    <property type="match status" value="1"/>
</dbReference>
<dbReference type="InterPro" id="IPR036121">
    <property type="entry name" value="ATPase_F1/V1/A1_a/bsu_N_sf"/>
</dbReference>
<comment type="catalytic activity">
    <reaction evidence="13">
        <text>ATP + H2O + 4 H(+)(in) = ADP + phosphate + 5 H(+)(out)</text>
        <dbReference type="Rhea" id="RHEA:57720"/>
        <dbReference type="ChEBI" id="CHEBI:15377"/>
        <dbReference type="ChEBI" id="CHEBI:15378"/>
        <dbReference type="ChEBI" id="CHEBI:30616"/>
        <dbReference type="ChEBI" id="CHEBI:43474"/>
        <dbReference type="ChEBI" id="CHEBI:456216"/>
        <dbReference type="EC" id="7.1.2.2"/>
    </reaction>
</comment>
<dbReference type="Pfam" id="PF22919">
    <property type="entry name" value="ATP-synt_VA_C"/>
    <property type="match status" value="1"/>
</dbReference>
<dbReference type="Pfam" id="PF02874">
    <property type="entry name" value="ATP-synt_ab_N"/>
    <property type="match status" value="1"/>
</dbReference>
<feature type="domain" description="AAA+ ATPase" evidence="14">
    <location>
        <begin position="142"/>
        <end position="381"/>
    </location>
</feature>
<evidence type="ECO:0000256" key="9">
    <source>
        <dbReference type="ARBA" id="ARBA00023136"/>
    </source>
</evidence>
<dbReference type="GO" id="GO:0005886">
    <property type="term" value="C:plasma membrane"/>
    <property type="evidence" value="ECO:0007669"/>
    <property type="project" value="UniProtKB-SubCell"/>
</dbReference>
<dbReference type="GO" id="GO:0045259">
    <property type="term" value="C:proton-transporting ATP synthase complex"/>
    <property type="evidence" value="ECO:0007669"/>
    <property type="project" value="UniProtKB-KW"/>
</dbReference>
<evidence type="ECO:0000256" key="12">
    <source>
        <dbReference type="ARBA" id="ARBA00024342"/>
    </source>
</evidence>
<dbReference type="InterPro" id="IPR024034">
    <property type="entry name" value="ATPase_F1/V1_b/a_C"/>
</dbReference>
<protein>
    <recommendedName>
        <fullName evidence="13">ATP synthase subunit beta</fullName>
        <ecNumber evidence="13">7.1.2.2</ecNumber>
    </recommendedName>
    <alternativeName>
        <fullName evidence="13">ATP synthase F1 sector subunit beta</fullName>
    </alternativeName>
    <alternativeName>
        <fullName evidence="13">F-ATPase subunit beta</fullName>
    </alternativeName>
</protein>
<evidence type="ECO:0000256" key="2">
    <source>
        <dbReference type="ARBA" id="ARBA00022448"/>
    </source>
</evidence>
<dbReference type="SUPFAM" id="SSF47917">
    <property type="entry name" value="C-terminal domain of alpha and beta subunits of F1 ATP synthase"/>
    <property type="match status" value="1"/>
</dbReference>
<dbReference type="InterPro" id="IPR027417">
    <property type="entry name" value="P-loop_NTPase"/>
</dbReference>
<dbReference type="FunFam" id="1.10.1140.10:FF:000001">
    <property type="entry name" value="ATP synthase subunit beta"/>
    <property type="match status" value="1"/>
</dbReference>
<evidence type="ECO:0000256" key="7">
    <source>
        <dbReference type="ARBA" id="ARBA00022967"/>
    </source>
</evidence>